<dbReference type="PANTHER" id="PTHR48022:SF14">
    <property type="entry name" value="MAJOR FACILITATOR SUPERFAMILY (MFS) PROFILE DOMAIN-CONTAINING PROTEIN-RELATED"/>
    <property type="match status" value="1"/>
</dbReference>
<evidence type="ECO:0000256" key="8">
    <source>
        <dbReference type="SAM" id="MobiDB-lite"/>
    </source>
</evidence>
<dbReference type="InterPro" id="IPR005828">
    <property type="entry name" value="MFS_sugar_transport-like"/>
</dbReference>
<evidence type="ECO:0000256" key="1">
    <source>
        <dbReference type="ARBA" id="ARBA00004141"/>
    </source>
</evidence>
<feature type="transmembrane region" description="Helical" evidence="9">
    <location>
        <begin position="108"/>
        <end position="133"/>
    </location>
</feature>
<feature type="transmembrane region" description="Helical" evidence="9">
    <location>
        <begin position="185"/>
        <end position="202"/>
    </location>
</feature>
<dbReference type="Gene3D" id="1.20.1250.20">
    <property type="entry name" value="MFS general substrate transporter like domains"/>
    <property type="match status" value="1"/>
</dbReference>
<dbReference type="EMBL" id="DF977502">
    <property type="protein sequence ID" value="GAP93301.2"/>
    <property type="molecule type" value="Genomic_DNA"/>
</dbReference>
<evidence type="ECO:0000256" key="4">
    <source>
        <dbReference type="ARBA" id="ARBA00022692"/>
    </source>
</evidence>
<evidence type="ECO:0000256" key="5">
    <source>
        <dbReference type="ARBA" id="ARBA00022989"/>
    </source>
</evidence>
<feature type="transmembrane region" description="Helical" evidence="9">
    <location>
        <begin position="269"/>
        <end position="291"/>
    </location>
</feature>
<dbReference type="InterPro" id="IPR050360">
    <property type="entry name" value="MFS_Sugar_Transporters"/>
</dbReference>
<dbReference type="SUPFAM" id="SSF103473">
    <property type="entry name" value="MFS general substrate transporter"/>
    <property type="match status" value="1"/>
</dbReference>
<gene>
    <name evidence="11" type="ORF">SAMD00023353_5700080</name>
</gene>
<comment type="similarity">
    <text evidence="2 7">Belongs to the major facilitator superfamily. Sugar transporter (TC 2.A.1.1) family.</text>
</comment>
<dbReference type="InterPro" id="IPR003663">
    <property type="entry name" value="Sugar/inositol_transpt"/>
</dbReference>
<dbReference type="InterPro" id="IPR036259">
    <property type="entry name" value="MFS_trans_sf"/>
</dbReference>
<accession>A0A1W2TX74</accession>
<feature type="transmembrane region" description="Helical" evidence="9">
    <location>
        <begin position="50"/>
        <end position="71"/>
    </location>
</feature>
<dbReference type="AlphaFoldDB" id="A0A1W2TX74"/>
<dbReference type="PRINTS" id="PR00171">
    <property type="entry name" value="SUGRTRNSPORT"/>
</dbReference>
<evidence type="ECO:0000259" key="10">
    <source>
        <dbReference type="PROSITE" id="PS50850"/>
    </source>
</evidence>
<proteinExistence type="inferred from homology"/>
<protein>
    <submittedName>
        <fullName evidence="11">Putative general substrate transporter</fullName>
    </submittedName>
</protein>
<dbReference type="OMA" id="VWGYNIG"/>
<feature type="transmembrane region" description="Helical" evidence="9">
    <location>
        <begin position="145"/>
        <end position="165"/>
    </location>
</feature>
<evidence type="ECO:0000313" key="12">
    <source>
        <dbReference type="Proteomes" id="UP000054516"/>
    </source>
</evidence>
<keyword evidence="6 9" id="KW-0472">Membrane</keyword>
<feature type="transmembrane region" description="Helical" evidence="9">
    <location>
        <begin position="303"/>
        <end position="327"/>
    </location>
</feature>
<evidence type="ECO:0000256" key="2">
    <source>
        <dbReference type="ARBA" id="ARBA00010992"/>
    </source>
</evidence>
<feature type="transmembrane region" description="Helical" evidence="9">
    <location>
        <begin position="435"/>
        <end position="453"/>
    </location>
</feature>
<dbReference type="GO" id="GO:0016020">
    <property type="term" value="C:membrane"/>
    <property type="evidence" value="ECO:0007669"/>
    <property type="project" value="UniProtKB-SubCell"/>
</dbReference>
<dbReference type="PROSITE" id="PS50850">
    <property type="entry name" value="MFS"/>
    <property type="match status" value="1"/>
</dbReference>
<feature type="transmembrane region" description="Helical" evidence="9">
    <location>
        <begin position="365"/>
        <end position="392"/>
    </location>
</feature>
<keyword evidence="3 7" id="KW-0813">Transport</keyword>
<dbReference type="PANTHER" id="PTHR48022">
    <property type="entry name" value="PLASTIDIC GLUCOSE TRANSPORTER 4"/>
    <property type="match status" value="1"/>
</dbReference>
<comment type="subcellular location">
    <subcellularLocation>
        <location evidence="1">Membrane</location>
        <topology evidence="1">Multi-pass membrane protein</topology>
    </subcellularLocation>
</comment>
<evidence type="ECO:0000256" key="3">
    <source>
        <dbReference type="ARBA" id="ARBA00022448"/>
    </source>
</evidence>
<dbReference type="GO" id="GO:0005351">
    <property type="term" value="F:carbohydrate:proton symporter activity"/>
    <property type="evidence" value="ECO:0007669"/>
    <property type="project" value="TreeGrafter"/>
</dbReference>
<feature type="transmembrane region" description="Helical" evidence="9">
    <location>
        <begin position="334"/>
        <end position="353"/>
    </location>
</feature>
<evidence type="ECO:0000256" key="6">
    <source>
        <dbReference type="ARBA" id="ARBA00023136"/>
    </source>
</evidence>
<name>A0A1W2TX74_ROSNE</name>
<evidence type="ECO:0000313" key="11">
    <source>
        <dbReference type="EMBL" id="GAP93301.2"/>
    </source>
</evidence>
<keyword evidence="5 9" id="KW-1133">Transmembrane helix</keyword>
<feature type="domain" description="Major facilitator superfamily (MFS) profile" evidence="10">
    <location>
        <begin position="14"/>
        <end position="457"/>
    </location>
</feature>
<dbReference type="PROSITE" id="PS00217">
    <property type="entry name" value="SUGAR_TRANSPORT_2"/>
    <property type="match status" value="1"/>
</dbReference>
<feature type="transmembrane region" description="Helical" evidence="9">
    <location>
        <begin position="83"/>
        <end position="102"/>
    </location>
</feature>
<sequence length="500" mass="54108">MKTLSKAVLRLHLLCAFFALGSFVWGYNVGILSSVLVHPGFRRTMGYPTAAQRGAITAIYYLGTWASYIFISHPASDRMGRRYAALVGITIVAVGTAFESGASGPGAYSMMIAGRIISGVGIGMVSTSVPLYQSEVAPAGKRGQYVVLNHVGFVVGLATGFWVGYGVTFWSSTAYGQSVSWRFSLAANLVPSVAFGIGLPFLPETPRWLTEHGRHERALRSLHWLREGSFTNEQIHLELARIRDDVDAHRGSGASWLSLFTNRDLFSRLWRASLLQFMAQMCGAAAMKYYLPTLLQKLGLSTRIALLAGGIESTLKIVMTIIEMLLIDRLGRRITLVSGTLAMGFALLVNGVLGQVYPANTNRGADVVCVVFIFVYALGYSMGFGPAAWVYGSEIFPTAVRARGLNFSASGSSVGSIVAAQVWPVGIEAIGSNIYFFFMAINFICIPIILLFYPETKGVSLEDMDLLFKGGRLLGSQDEEVDEPAAMNPGLPRPSARTAS</sequence>
<organism evidence="11">
    <name type="scientific">Rosellinia necatrix</name>
    <name type="common">White root-rot fungus</name>
    <dbReference type="NCBI Taxonomy" id="77044"/>
    <lineage>
        <taxon>Eukaryota</taxon>
        <taxon>Fungi</taxon>
        <taxon>Dikarya</taxon>
        <taxon>Ascomycota</taxon>
        <taxon>Pezizomycotina</taxon>
        <taxon>Sordariomycetes</taxon>
        <taxon>Xylariomycetidae</taxon>
        <taxon>Xylariales</taxon>
        <taxon>Xylariaceae</taxon>
        <taxon>Rosellinia</taxon>
    </lineage>
</organism>
<dbReference type="NCBIfam" id="TIGR00879">
    <property type="entry name" value="SP"/>
    <property type="match status" value="1"/>
</dbReference>
<dbReference type="InterPro" id="IPR020846">
    <property type="entry name" value="MFS_dom"/>
</dbReference>
<evidence type="ECO:0000256" key="9">
    <source>
        <dbReference type="SAM" id="Phobius"/>
    </source>
</evidence>
<dbReference type="Proteomes" id="UP000054516">
    <property type="component" value="Unassembled WGS sequence"/>
</dbReference>
<dbReference type="OrthoDB" id="6612291at2759"/>
<feature type="transmembrane region" description="Helical" evidence="9">
    <location>
        <begin position="404"/>
        <end position="423"/>
    </location>
</feature>
<dbReference type="InterPro" id="IPR005829">
    <property type="entry name" value="Sugar_transporter_CS"/>
</dbReference>
<feature type="region of interest" description="Disordered" evidence="8">
    <location>
        <begin position="478"/>
        <end position="500"/>
    </location>
</feature>
<dbReference type="Pfam" id="PF00083">
    <property type="entry name" value="Sugar_tr"/>
    <property type="match status" value="1"/>
</dbReference>
<reference evidence="11" key="1">
    <citation type="submission" date="2016-03" db="EMBL/GenBank/DDBJ databases">
        <title>Draft genome sequence of Rosellinia necatrix.</title>
        <authorList>
            <person name="Kanematsu S."/>
        </authorList>
    </citation>
    <scope>NUCLEOTIDE SEQUENCE [LARGE SCALE GENOMIC DNA]</scope>
    <source>
        <strain evidence="11">W97</strain>
    </source>
</reference>
<dbReference type="FunFam" id="1.20.1250.20:FF:000134">
    <property type="entry name" value="MFS sugar transporter protein"/>
    <property type="match status" value="1"/>
</dbReference>
<evidence type="ECO:0000256" key="7">
    <source>
        <dbReference type="RuleBase" id="RU003346"/>
    </source>
</evidence>
<keyword evidence="4 9" id="KW-0812">Transmembrane</keyword>
<keyword evidence="12" id="KW-1185">Reference proteome</keyword>